<dbReference type="Gene3D" id="3.30.530.20">
    <property type="match status" value="1"/>
</dbReference>
<evidence type="ECO:0000313" key="2">
    <source>
        <dbReference type="Proteomes" id="UP001500782"/>
    </source>
</evidence>
<proteinExistence type="predicted"/>
<organism evidence="1 2">
    <name type="scientific">Bacillus carboniphilus</name>
    <dbReference type="NCBI Taxonomy" id="86663"/>
    <lineage>
        <taxon>Bacteria</taxon>
        <taxon>Bacillati</taxon>
        <taxon>Bacillota</taxon>
        <taxon>Bacilli</taxon>
        <taxon>Bacillales</taxon>
        <taxon>Bacillaceae</taxon>
        <taxon>Bacillus</taxon>
    </lineage>
</organism>
<evidence type="ECO:0000313" key="1">
    <source>
        <dbReference type="EMBL" id="GAA0316116.1"/>
    </source>
</evidence>
<dbReference type="InterPro" id="IPR019587">
    <property type="entry name" value="Polyketide_cyclase/dehydratase"/>
</dbReference>
<dbReference type="EMBL" id="BAAADJ010000004">
    <property type="protein sequence ID" value="GAA0316116.1"/>
    <property type="molecule type" value="Genomic_DNA"/>
</dbReference>
<dbReference type="Proteomes" id="UP001500782">
    <property type="component" value="Unassembled WGS sequence"/>
</dbReference>
<dbReference type="SUPFAM" id="SSF55961">
    <property type="entry name" value="Bet v1-like"/>
    <property type="match status" value="1"/>
</dbReference>
<dbReference type="RefSeq" id="WP_343795766.1">
    <property type="nucleotide sequence ID" value="NZ_BAAADJ010000004.1"/>
</dbReference>
<reference evidence="1 2" key="1">
    <citation type="journal article" date="2019" name="Int. J. Syst. Evol. Microbiol.">
        <title>The Global Catalogue of Microorganisms (GCM) 10K type strain sequencing project: providing services to taxonomists for standard genome sequencing and annotation.</title>
        <authorList>
            <consortium name="The Broad Institute Genomics Platform"/>
            <consortium name="The Broad Institute Genome Sequencing Center for Infectious Disease"/>
            <person name="Wu L."/>
            <person name="Ma J."/>
        </authorList>
    </citation>
    <scope>NUCLEOTIDE SEQUENCE [LARGE SCALE GENOMIC DNA]</scope>
    <source>
        <strain evidence="1 2">JCM 9731</strain>
    </source>
</reference>
<dbReference type="InterPro" id="IPR023393">
    <property type="entry name" value="START-like_dom_sf"/>
</dbReference>
<evidence type="ECO:0008006" key="3">
    <source>
        <dbReference type="Google" id="ProtNLM"/>
    </source>
</evidence>
<dbReference type="Pfam" id="PF10604">
    <property type="entry name" value="Polyketide_cyc2"/>
    <property type="match status" value="1"/>
</dbReference>
<gene>
    <name evidence="1" type="ORF">GCM10008967_03360</name>
</gene>
<accession>A0ABN0VSF4</accession>
<name>A0ABN0VSF4_9BACI</name>
<dbReference type="CDD" id="cd07812">
    <property type="entry name" value="SRPBCC"/>
    <property type="match status" value="1"/>
</dbReference>
<comment type="caution">
    <text evidence="1">The sequence shown here is derived from an EMBL/GenBank/DDBJ whole genome shotgun (WGS) entry which is preliminary data.</text>
</comment>
<protein>
    <recommendedName>
        <fullName evidence="3">SRPBCC family protein</fullName>
    </recommendedName>
</protein>
<keyword evidence="2" id="KW-1185">Reference proteome</keyword>
<sequence>MIRNQITIEKNQAAVFERIVEANHRTQWMDEIMSIQMNGPVKRGTTFTQQQKEGKSTNVYHGVIEKIEGPTHFSYKLTHKAFDMRIGYELQGYGASTHVIQYYEVRYKSFFAKIIGILFSSFTKKLAKKQLDNLKQYCEQ</sequence>